<dbReference type="RefSeq" id="WP_054464067.1">
    <property type="nucleotide sequence ID" value="NZ_CP159837.1"/>
</dbReference>
<accession>A0AAU8JAI8</accession>
<keyword evidence="1" id="KW-0175">Coiled coil</keyword>
<name>A0AAU8JAI8_9CYAN</name>
<proteinExistence type="predicted"/>
<dbReference type="Gene3D" id="1.20.5.340">
    <property type="match status" value="1"/>
</dbReference>
<protein>
    <recommendedName>
        <fullName evidence="3">Plasmid segregation centromere-binding protein ParR</fullName>
    </recommendedName>
</protein>
<gene>
    <name evidence="2" type="ORF">ABWT76_004910</name>
</gene>
<dbReference type="AlphaFoldDB" id="A0AAU8JAI8"/>
<evidence type="ECO:0008006" key="3">
    <source>
        <dbReference type="Google" id="ProtNLM"/>
    </source>
</evidence>
<evidence type="ECO:0000256" key="1">
    <source>
        <dbReference type="SAM" id="Coils"/>
    </source>
</evidence>
<dbReference type="EMBL" id="CP159837">
    <property type="protein sequence ID" value="XCM36171.1"/>
    <property type="molecule type" value="Genomic_DNA"/>
</dbReference>
<sequence length="156" mass="17265">MRLWSNKKTKNVEFTDEAADETLLAAVENELVKQPNKTFSDLCKEALWQLLYVPESVRPDSNKLSQLESQITQLQGQLASLEQRIAAREVSRIDALESHLQQLSLQVGQLATAIDSGGFTVSASKVIPISEKPEPLPPPQEVDPLLSRLGALLDDF</sequence>
<reference evidence="2" key="1">
    <citation type="submission" date="2024-07" db="EMBL/GenBank/DDBJ databases">
        <authorList>
            <person name="Kim Y.J."/>
            <person name="Jeong J.Y."/>
        </authorList>
    </citation>
    <scope>NUCLEOTIDE SEQUENCE</scope>
    <source>
        <strain evidence="2">GIHE-MW2</strain>
    </source>
</reference>
<feature type="coiled-coil region" evidence="1">
    <location>
        <begin position="64"/>
        <end position="91"/>
    </location>
</feature>
<organism evidence="2">
    <name type="scientific">Planktothricoides raciborskii GIHE-MW2</name>
    <dbReference type="NCBI Taxonomy" id="2792601"/>
    <lineage>
        <taxon>Bacteria</taxon>
        <taxon>Bacillati</taxon>
        <taxon>Cyanobacteriota</taxon>
        <taxon>Cyanophyceae</taxon>
        <taxon>Oscillatoriophycideae</taxon>
        <taxon>Oscillatoriales</taxon>
        <taxon>Oscillatoriaceae</taxon>
        <taxon>Planktothricoides</taxon>
    </lineage>
</organism>
<evidence type="ECO:0000313" key="2">
    <source>
        <dbReference type="EMBL" id="XCM36171.1"/>
    </source>
</evidence>